<dbReference type="PRINTS" id="PR00351">
    <property type="entry name" value="OM20RECEPTOR"/>
</dbReference>
<evidence type="ECO:0000256" key="12">
    <source>
        <dbReference type="ARBA" id="ARBA00073975"/>
    </source>
</evidence>
<comment type="subcellular location">
    <subcellularLocation>
        <location evidence="1">Mitochondrion outer membrane</location>
        <topology evidence="1">Single-pass membrane protein</topology>
    </subcellularLocation>
</comment>
<dbReference type="GO" id="GO:0030150">
    <property type="term" value="P:protein import into mitochondrial matrix"/>
    <property type="evidence" value="ECO:0007669"/>
    <property type="project" value="TreeGrafter"/>
</dbReference>
<comment type="caution">
    <text evidence="15">The sequence shown here is derived from an EMBL/GenBank/DDBJ whole genome shotgun (WGS) entry which is preliminary data.</text>
</comment>
<evidence type="ECO:0000256" key="1">
    <source>
        <dbReference type="ARBA" id="ARBA00004572"/>
    </source>
</evidence>
<protein>
    <recommendedName>
        <fullName evidence="11">Mitochondrial import receptor subunit TOM20</fullName>
    </recommendedName>
    <alternativeName>
        <fullName evidence="10">Mitochondrial 20 kDa outer membrane protein</fullName>
    </alternativeName>
    <alternativeName>
        <fullName evidence="12">Mitochondrial import receptor subunit tom20</fullName>
    </alternativeName>
    <alternativeName>
        <fullName evidence="13">Translocase of outer membrane 20 kDa subunit</fullName>
    </alternativeName>
</protein>
<dbReference type="AlphaFoldDB" id="A0AA38S1E4"/>
<evidence type="ECO:0000256" key="2">
    <source>
        <dbReference type="ARBA" id="ARBA00005792"/>
    </source>
</evidence>
<evidence type="ECO:0000256" key="11">
    <source>
        <dbReference type="ARBA" id="ARBA00068548"/>
    </source>
</evidence>
<evidence type="ECO:0000256" key="13">
    <source>
        <dbReference type="ARBA" id="ARBA00080405"/>
    </source>
</evidence>
<dbReference type="GO" id="GO:0030943">
    <property type="term" value="F:mitochondrion targeting sequence binding"/>
    <property type="evidence" value="ECO:0007669"/>
    <property type="project" value="TreeGrafter"/>
</dbReference>
<name>A0AA38S1E4_9PEZI</name>
<dbReference type="FunFam" id="1.20.960.10:FF:000002">
    <property type="entry name" value="Mitochondrial import receptor subunit TOM20"/>
    <property type="match status" value="1"/>
</dbReference>
<proteinExistence type="inferred from homology"/>
<keyword evidence="4" id="KW-0812">Transmembrane</keyword>
<evidence type="ECO:0000256" key="4">
    <source>
        <dbReference type="ARBA" id="ARBA00022692"/>
    </source>
</evidence>
<dbReference type="InterPro" id="IPR002056">
    <property type="entry name" value="MAS20"/>
</dbReference>
<dbReference type="InterPro" id="IPR023392">
    <property type="entry name" value="Tom20_dom_sf"/>
</dbReference>
<dbReference type="PANTHER" id="PTHR12430:SF0">
    <property type="entry name" value="TRANSLOCASE OF OUTER MITOCHONDRIAL MEMBRANE 20"/>
    <property type="match status" value="1"/>
</dbReference>
<keyword evidence="3" id="KW-0813">Transport</keyword>
<keyword evidence="6" id="KW-0653">Protein transport</keyword>
<evidence type="ECO:0000313" key="15">
    <source>
        <dbReference type="EMBL" id="KAJ9148854.1"/>
    </source>
</evidence>
<evidence type="ECO:0000313" key="16">
    <source>
        <dbReference type="Proteomes" id="UP001174694"/>
    </source>
</evidence>
<keyword evidence="9 14" id="KW-0472">Membrane</keyword>
<dbReference type="Proteomes" id="UP001174694">
    <property type="component" value="Unassembled WGS sequence"/>
</dbReference>
<evidence type="ECO:0000256" key="7">
    <source>
        <dbReference type="ARBA" id="ARBA00022989"/>
    </source>
</evidence>
<dbReference type="GO" id="GO:0006605">
    <property type="term" value="P:protein targeting"/>
    <property type="evidence" value="ECO:0007669"/>
    <property type="project" value="InterPro"/>
</dbReference>
<keyword evidence="7" id="KW-1133">Transmembrane helix</keyword>
<comment type="similarity">
    <text evidence="2 14">Belongs to the Tom20 family.</text>
</comment>
<keyword evidence="16" id="KW-1185">Reference proteome</keyword>
<organism evidence="15 16">
    <name type="scientific">Pleurostoma richardsiae</name>
    <dbReference type="NCBI Taxonomy" id="41990"/>
    <lineage>
        <taxon>Eukaryota</taxon>
        <taxon>Fungi</taxon>
        <taxon>Dikarya</taxon>
        <taxon>Ascomycota</taxon>
        <taxon>Pezizomycotina</taxon>
        <taxon>Sordariomycetes</taxon>
        <taxon>Sordariomycetidae</taxon>
        <taxon>Calosphaeriales</taxon>
        <taxon>Pleurostomataceae</taxon>
        <taxon>Pleurostoma</taxon>
    </lineage>
</organism>
<evidence type="ECO:0000256" key="3">
    <source>
        <dbReference type="ARBA" id="ARBA00022448"/>
    </source>
</evidence>
<dbReference type="Pfam" id="PF02064">
    <property type="entry name" value="MAS20"/>
    <property type="match status" value="1"/>
</dbReference>
<evidence type="ECO:0000256" key="8">
    <source>
        <dbReference type="ARBA" id="ARBA00023128"/>
    </source>
</evidence>
<dbReference type="SUPFAM" id="SSF47157">
    <property type="entry name" value="Mitochondrial import receptor subunit Tom20"/>
    <property type="match status" value="1"/>
</dbReference>
<dbReference type="GO" id="GO:0016031">
    <property type="term" value="P:tRNA import into mitochondrion"/>
    <property type="evidence" value="ECO:0007669"/>
    <property type="project" value="TreeGrafter"/>
</dbReference>
<dbReference type="NCBIfam" id="TIGR00985">
    <property type="entry name" value="3a0801s04tom"/>
    <property type="match status" value="1"/>
</dbReference>
<evidence type="ECO:0000256" key="9">
    <source>
        <dbReference type="ARBA" id="ARBA00023136"/>
    </source>
</evidence>
<gene>
    <name evidence="15" type="ORF">NKR23_g4489</name>
</gene>
<dbReference type="GO" id="GO:0006886">
    <property type="term" value="P:intracellular protein transport"/>
    <property type="evidence" value="ECO:0007669"/>
    <property type="project" value="InterPro"/>
</dbReference>
<keyword evidence="5 14" id="KW-1000">Mitochondrion outer membrane</keyword>
<reference evidence="15" key="1">
    <citation type="submission" date="2022-07" db="EMBL/GenBank/DDBJ databases">
        <title>Fungi with potential for degradation of polypropylene.</title>
        <authorList>
            <person name="Gostincar C."/>
        </authorList>
    </citation>
    <scope>NUCLEOTIDE SEQUENCE</scope>
    <source>
        <strain evidence="15">EXF-13308</strain>
    </source>
</reference>
<dbReference type="PIRSF" id="PIRSF037707">
    <property type="entry name" value="MAS20_rcpt"/>
    <property type="match status" value="1"/>
</dbReference>
<dbReference type="Gene3D" id="1.20.960.10">
    <property type="entry name" value="Mitochondrial outer membrane translocase complex, subunit Tom20 domain"/>
    <property type="match status" value="1"/>
</dbReference>
<dbReference type="EMBL" id="JANBVO010000011">
    <property type="protein sequence ID" value="KAJ9148854.1"/>
    <property type="molecule type" value="Genomic_DNA"/>
</dbReference>
<dbReference type="PANTHER" id="PTHR12430">
    <property type="entry name" value="MITOCHONDRIAL IMPORT RECEPTOR SUBUNIT TOM20"/>
    <property type="match status" value="1"/>
</dbReference>
<keyword evidence="8 14" id="KW-0496">Mitochondrion</keyword>
<evidence type="ECO:0000256" key="10">
    <source>
        <dbReference type="ARBA" id="ARBA00042705"/>
    </source>
</evidence>
<dbReference type="GO" id="GO:0005742">
    <property type="term" value="C:mitochondrial outer membrane translocase complex"/>
    <property type="evidence" value="ECO:0007669"/>
    <property type="project" value="UniProtKB-UniRule"/>
</dbReference>
<evidence type="ECO:0000256" key="14">
    <source>
        <dbReference type="PIRNR" id="PIRNR037707"/>
    </source>
</evidence>
<evidence type="ECO:0000256" key="5">
    <source>
        <dbReference type="ARBA" id="ARBA00022787"/>
    </source>
</evidence>
<accession>A0AA38S1E4</accession>
<dbReference type="GO" id="GO:0008320">
    <property type="term" value="F:protein transmembrane transporter activity"/>
    <property type="evidence" value="ECO:0007669"/>
    <property type="project" value="TreeGrafter"/>
</dbReference>
<sequence>MASSQNTMIVTATAAALAAGVLGYVVYFDHQRRKNPEFRKHLRRNERKQARQAKEAAEFETQKQRLSIKQAVTEAGEEGFPASVEEKEAFFLEQVSTGETLTADPSRSIDAALAFYKALKVYPTPNDLIGIYDKTVPKPILDILAEMIAYDQDLKIEAFAPSQRSAGIPGMGGMPDMPTVGLD</sequence>
<evidence type="ECO:0000256" key="6">
    <source>
        <dbReference type="ARBA" id="ARBA00022927"/>
    </source>
</evidence>